<protein>
    <submittedName>
        <fullName evidence="1">Uncharacterized protein</fullName>
    </submittedName>
</protein>
<accession>A0AAD6VGH4</accession>
<proteinExistence type="predicted"/>
<feature type="non-terminal residue" evidence="1">
    <location>
        <position position="137"/>
    </location>
</feature>
<sequence>IRRLAFAIIHSTTIALPAWRKACGTHGRPVRLIPCDVRTRWNSLYDMLVVAIEYKDVINAVTADRELNLRKYDLSNAEWAILEDMATMNRYYSATDASNVYRISMILHPSLKLEYFKLRKWEQNWIDTAVELVTDEY</sequence>
<reference evidence="1" key="1">
    <citation type="submission" date="2023-03" db="EMBL/GenBank/DDBJ databases">
        <title>Massive genome expansion in bonnet fungi (Mycena s.s.) driven by repeated elements and novel gene families across ecological guilds.</title>
        <authorList>
            <consortium name="Lawrence Berkeley National Laboratory"/>
            <person name="Harder C.B."/>
            <person name="Miyauchi S."/>
            <person name="Viragh M."/>
            <person name="Kuo A."/>
            <person name="Thoen E."/>
            <person name="Andreopoulos B."/>
            <person name="Lu D."/>
            <person name="Skrede I."/>
            <person name="Drula E."/>
            <person name="Henrissat B."/>
            <person name="Morin E."/>
            <person name="Kohler A."/>
            <person name="Barry K."/>
            <person name="LaButti K."/>
            <person name="Morin E."/>
            <person name="Salamov A."/>
            <person name="Lipzen A."/>
            <person name="Mereny Z."/>
            <person name="Hegedus B."/>
            <person name="Baldrian P."/>
            <person name="Stursova M."/>
            <person name="Weitz H."/>
            <person name="Taylor A."/>
            <person name="Grigoriev I.V."/>
            <person name="Nagy L.G."/>
            <person name="Martin F."/>
            <person name="Kauserud H."/>
        </authorList>
    </citation>
    <scope>NUCLEOTIDE SEQUENCE</scope>
    <source>
        <strain evidence="1">9144</strain>
    </source>
</reference>
<evidence type="ECO:0000313" key="1">
    <source>
        <dbReference type="EMBL" id="KAJ7210738.1"/>
    </source>
</evidence>
<gene>
    <name evidence="1" type="ORF">GGX14DRAFT_299674</name>
</gene>
<comment type="caution">
    <text evidence="1">The sequence shown here is derived from an EMBL/GenBank/DDBJ whole genome shotgun (WGS) entry which is preliminary data.</text>
</comment>
<evidence type="ECO:0000313" key="2">
    <source>
        <dbReference type="Proteomes" id="UP001219525"/>
    </source>
</evidence>
<name>A0AAD6VGH4_9AGAR</name>
<dbReference type="SUPFAM" id="SSF53098">
    <property type="entry name" value="Ribonuclease H-like"/>
    <property type="match status" value="1"/>
</dbReference>
<dbReference type="InterPro" id="IPR012337">
    <property type="entry name" value="RNaseH-like_sf"/>
</dbReference>
<organism evidence="1 2">
    <name type="scientific">Mycena pura</name>
    <dbReference type="NCBI Taxonomy" id="153505"/>
    <lineage>
        <taxon>Eukaryota</taxon>
        <taxon>Fungi</taxon>
        <taxon>Dikarya</taxon>
        <taxon>Basidiomycota</taxon>
        <taxon>Agaricomycotina</taxon>
        <taxon>Agaricomycetes</taxon>
        <taxon>Agaricomycetidae</taxon>
        <taxon>Agaricales</taxon>
        <taxon>Marasmiineae</taxon>
        <taxon>Mycenaceae</taxon>
        <taxon>Mycena</taxon>
    </lineage>
</organism>
<dbReference type="AlphaFoldDB" id="A0AAD6VGH4"/>
<dbReference type="Proteomes" id="UP001219525">
    <property type="component" value="Unassembled WGS sequence"/>
</dbReference>
<keyword evidence="2" id="KW-1185">Reference proteome</keyword>
<dbReference type="EMBL" id="JARJCW010000027">
    <property type="protein sequence ID" value="KAJ7210738.1"/>
    <property type="molecule type" value="Genomic_DNA"/>
</dbReference>
<feature type="non-terminal residue" evidence="1">
    <location>
        <position position="1"/>
    </location>
</feature>